<dbReference type="RefSeq" id="WP_111160191.1">
    <property type="nucleotide sequence ID" value="NZ_PCDP01000033.1"/>
</dbReference>
<gene>
    <name evidence="1" type="ORF">CPY51_10485</name>
</gene>
<proteinExistence type="predicted"/>
<keyword evidence="2" id="KW-1185">Reference proteome</keyword>
<dbReference type="InterPro" id="IPR036215">
    <property type="entry name" value="TM0957-like_sf"/>
</dbReference>
<sequence length="218" mass="22501">MSNPAGATMNIRPKRRLRVTIVSAAVLVLLAAMAIDTKVVKIGSEADAPPDVFSSEAFGAAQFPKVQAAVEARAASADQLATAIAANKDAAAKQYGVPGGIGPEMSVKFTGVAGAAKSGVYSVTVPGVPSTVSIRVQTGPAINGTDLRDSTGTITFDQFTNQIDYQNAGSALNKEMKAQVLSKIDNGNLTGKTLSVVGVFQLINPNSWLVTPVKLDVQ</sequence>
<dbReference type="SUPFAM" id="SSF141318">
    <property type="entry name" value="TM0957-like"/>
    <property type="match status" value="1"/>
</dbReference>
<dbReference type="OrthoDB" id="6631333at2"/>
<dbReference type="AlphaFoldDB" id="A0A2W4EWD9"/>
<protein>
    <recommendedName>
        <fullName evidence="3">DUF2291 domain-containing protein</fullName>
    </recommendedName>
</protein>
<reference evidence="1 2" key="1">
    <citation type="journal article" date="2018" name="Sci. Rep.">
        <title>Rhizobium tumorigenes sp. nov., a novel plant tumorigenic bacterium isolated from cane gall tumors on thornless blackberry.</title>
        <authorList>
            <person name="Kuzmanovi N."/>
            <person name="Smalla K."/>
            <person name="Gronow S."/>
            <person name="PuBawska J."/>
        </authorList>
    </citation>
    <scope>NUCLEOTIDE SEQUENCE [LARGE SCALE GENOMIC DNA]</scope>
    <source>
        <strain evidence="1 2">CCBAU 85046</strain>
    </source>
</reference>
<evidence type="ECO:0008006" key="3">
    <source>
        <dbReference type="Google" id="ProtNLM"/>
    </source>
</evidence>
<comment type="caution">
    <text evidence="1">The sequence shown here is derived from an EMBL/GenBank/DDBJ whole genome shotgun (WGS) entry which is preliminary data.</text>
</comment>
<dbReference type="InterPro" id="IPR014582">
    <property type="entry name" value="UCP033535_lipo"/>
</dbReference>
<evidence type="ECO:0000313" key="1">
    <source>
        <dbReference type="EMBL" id="PZM14470.1"/>
    </source>
</evidence>
<organism evidence="1 2">
    <name type="scientific">Rhizobium tubonense</name>
    <dbReference type="NCBI Taxonomy" id="484088"/>
    <lineage>
        <taxon>Bacteria</taxon>
        <taxon>Pseudomonadati</taxon>
        <taxon>Pseudomonadota</taxon>
        <taxon>Alphaproteobacteria</taxon>
        <taxon>Hyphomicrobiales</taxon>
        <taxon>Rhizobiaceae</taxon>
        <taxon>Rhizobium/Agrobacterium group</taxon>
        <taxon>Rhizobium</taxon>
    </lineage>
</organism>
<dbReference type="Pfam" id="PF10054">
    <property type="entry name" value="DUF2291"/>
    <property type="match status" value="1"/>
</dbReference>
<dbReference type="Proteomes" id="UP000248925">
    <property type="component" value="Unassembled WGS sequence"/>
</dbReference>
<evidence type="ECO:0000313" key="2">
    <source>
        <dbReference type="Proteomes" id="UP000248925"/>
    </source>
</evidence>
<accession>A0A2W4EWD9</accession>
<dbReference type="PIRSF" id="PIRSF033535">
    <property type="entry name" value="UCP033535_plp"/>
    <property type="match status" value="1"/>
</dbReference>
<dbReference type="EMBL" id="PCDP01000033">
    <property type="protein sequence ID" value="PZM14470.1"/>
    <property type="molecule type" value="Genomic_DNA"/>
</dbReference>
<name>A0A2W4EWD9_9HYPH</name>